<dbReference type="AlphaFoldDB" id="A0A183ILU2"/>
<evidence type="ECO:0000313" key="2">
    <source>
        <dbReference type="EMBL" id="VDP04868.1"/>
    </source>
</evidence>
<dbReference type="GO" id="GO:0046100">
    <property type="term" value="P:hypoxanthine metabolic process"/>
    <property type="evidence" value="ECO:0007669"/>
    <property type="project" value="TreeGrafter"/>
</dbReference>
<protein>
    <submittedName>
        <fullName evidence="4">Pribosyltran domain-containing protein</fullName>
    </submittedName>
</protein>
<dbReference type="OrthoDB" id="9449045at2759"/>
<sequence>MGTAGETEAAAAAFRRSVNEDIGGGGGLTETMKLEDDFKGYDVDEFSIPERYKQSLLSVLITHGMVVDRTAALAKMANDYFGDQDVVVLGVLNGCFRFYSVFVDQLNKLRKDFRNSVFYEFVRLKSYVDANSLGTVQNSLDMFVLFCFSSSLFSNVSALFQLQSGNLSFLTGKHVLVVEDIIETGKTMEKLLSVLDSVKPLSVKVLTLLTKRTDAPAVFKPDFVGFDIPNHFVVGFGFDYNEMFRDMDHICIINDYGKLKYSIKS</sequence>
<dbReference type="Pfam" id="PF00156">
    <property type="entry name" value="Pribosyltran"/>
    <property type="match status" value="1"/>
</dbReference>
<accession>A0A183ILU2</accession>
<dbReference type="GO" id="GO:0032264">
    <property type="term" value="P:IMP salvage"/>
    <property type="evidence" value="ECO:0007669"/>
    <property type="project" value="TreeGrafter"/>
</dbReference>
<dbReference type="InterPro" id="IPR050408">
    <property type="entry name" value="HGPRT"/>
</dbReference>
<dbReference type="GO" id="GO:0004422">
    <property type="term" value="F:hypoxanthine phosphoribosyltransferase activity"/>
    <property type="evidence" value="ECO:0007669"/>
    <property type="project" value="TreeGrafter"/>
</dbReference>
<dbReference type="PANTHER" id="PTHR43340:SF1">
    <property type="entry name" value="HYPOXANTHINE PHOSPHORIBOSYLTRANSFERASE"/>
    <property type="match status" value="1"/>
</dbReference>
<evidence type="ECO:0000313" key="4">
    <source>
        <dbReference type="WBParaSite" id="SBAD_0000478101-mRNA-1"/>
    </source>
</evidence>
<dbReference type="GO" id="GO:0005829">
    <property type="term" value="C:cytosol"/>
    <property type="evidence" value="ECO:0007669"/>
    <property type="project" value="TreeGrafter"/>
</dbReference>
<dbReference type="Gene3D" id="3.40.50.2020">
    <property type="match status" value="1"/>
</dbReference>
<evidence type="ECO:0000259" key="1">
    <source>
        <dbReference type="Pfam" id="PF00156"/>
    </source>
</evidence>
<reference evidence="2 3" key="2">
    <citation type="submission" date="2018-11" db="EMBL/GenBank/DDBJ databases">
        <authorList>
            <consortium name="Pathogen Informatics"/>
        </authorList>
    </citation>
    <scope>NUCLEOTIDE SEQUENCE [LARGE SCALE GENOMIC DNA]</scope>
</reference>
<proteinExistence type="predicted"/>
<dbReference type="PANTHER" id="PTHR43340">
    <property type="entry name" value="HYPOXANTHINE-GUANINE PHOSPHORIBOSYLTRANSFERASE"/>
    <property type="match status" value="1"/>
</dbReference>
<keyword evidence="3" id="KW-1185">Reference proteome</keyword>
<dbReference type="Proteomes" id="UP000270296">
    <property type="component" value="Unassembled WGS sequence"/>
</dbReference>
<reference evidence="4" key="1">
    <citation type="submission" date="2016-06" db="UniProtKB">
        <authorList>
            <consortium name="WormBaseParasite"/>
        </authorList>
    </citation>
    <scope>IDENTIFICATION</scope>
</reference>
<name>A0A183ILU2_9BILA</name>
<organism evidence="4">
    <name type="scientific">Soboliphyme baturini</name>
    <dbReference type="NCBI Taxonomy" id="241478"/>
    <lineage>
        <taxon>Eukaryota</taxon>
        <taxon>Metazoa</taxon>
        <taxon>Ecdysozoa</taxon>
        <taxon>Nematoda</taxon>
        <taxon>Enoplea</taxon>
        <taxon>Dorylaimia</taxon>
        <taxon>Dioctophymatida</taxon>
        <taxon>Dioctophymatoidea</taxon>
        <taxon>Soboliphymatidae</taxon>
        <taxon>Soboliphyme</taxon>
    </lineage>
</organism>
<dbReference type="SUPFAM" id="SSF53271">
    <property type="entry name" value="PRTase-like"/>
    <property type="match status" value="1"/>
</dbReference>
<feature type="domain" description="Phosphoribosyltransferase" evidence="1">
    <location>
        <begin position="67"/>
        <end position="240"/>
    </location>
</feature>
<dbReference type="EMBL" id="UZAM01008415">
    <property type="protein sequence ID" value="VDP04868.1"/>
    <property type="molecule type" value="Genomic_DNA"/>
</dbReference>
<dbReference type="GO" id="GO:0032263">
    <property type="term" value="P:GMP salvage"/>
    <property type="evidence" value="ECO:0007669"/>
    <property type="project" value="TreeGrafter"/>
</dbReference>
<dbReference type="InterPro" id="IPR000836">
    <property type="entry name" value="PRTase_dom"/>
</dbReference>
<dbReference type="GO" id="GO:0006178">
    <property type="term" value="P:guanine salvage"/>
    <property type="evidence" value="ECO:0007669"/>
    <property type="project" value="TreeGrafter"/>
</dbReference>
<dbReference type="InterPro" id="IPR029057">
    <property type="entry name" value="PRTase-like"/>
</dbReference>
<dbReference type="GO" id="GO:0000287">
    <property type="term" value="F:magnesium ion binding"/>
    <property type="evidence" value="ECO:0007669"/>
    <property type="project" value="TreeGrafter"/>
</dbReference>
<evidence type="ECO:0000313" key="3">
    <source>
        <dbReference type="Proteomes" id="UP000270296"/>
    </source>
</evidence>
<gene>
    <name evidence="2" type="ORF">SBAD_LOCUS4586</name>
</gene>
<dbReference type="CDD" id="cd06223">
    <property type="entry name" value="PRTases_typeI"/>
    <property type="match status" value="1"/>
</dbReference>
<dbReference type="WBParaSite" id="SBAD_0000478101-mRNA-1">
    <property type="protein sequence ID" value="SBAD_0000478101-mRNA-1"/>
    <property type="gene ID" value="SBAD_0000478101"/>
</dbReference>